<dbReference type="InterPro" id="IPR006935">
    <property type="entry name" value="Helicase/UvrB_N"/>
</dbReference>
<proteinExistence type="predicted"/>
<dbReference type="GO" id="GO:0003677">
    <property type="term" value="F:DNA binding"/>
    <property type="evidence" value="ECO:0007669"/>
    <property type="project" value="InterPro"/>
</dbReference>
<dbReference type="GO" id="GO:0005524">
    <property type="term" value="F:ATP binding"/>
    <property type="evidence" value="ECO:0007669"/>
    <property type="project" value="InterPro"/>
</dbReference>
<comment type="caution">
    <text evidence="2">The sequence shown here is derived from an EMBL/GenBank/DDBJ whole genome shotgun (WGS) entry which is preliminary data.</text>
</comment>
<dbReference type="Pfam" id="PF04851">
    <property type="entry name" value="ResIII"/>
    <property type="match status" value="1"/>
</dbReference>
<evidence type="ECO:0000313" key="2">
    <source>
        <dbReference type="EMBL" id="RUO71656.1"/>
    </source>
</evidence>
<evidence type="ECO:0000313" key="3">
    <source>
        <dbReference type="Proteomes" id="UP000288058"/>
    </source>
</evidence>
<reference evidence="3" key="1">
    <citation type="journal article" date="2018" name="Front. Microbiol.">
        <title>Genome-Based Analysis Reveals the Taxonomy and Diversity of the Family Idiomarinaceae.</title>
        <authorList>
            <person name="Liu Y."/>
            <person name="Lai Q."/>
            <person name="Shao Z."/>
        </authorList>
    </citation>
    <scope>NUCLEOTIDE SEQUENCE [LARGE SCALE GENOMIC DNA]</scope>
    <source>
        <strain evidence="3">R22</strain>
    </source>
</reference>
<accession>A0A432Z193</accession>
<keyword evidence="3" id="KW-1185">Reference proteome</keyword>
<keyword evidence="2" id="KW-0378">Hydrolase</keyword>
<dbReference type="PANTHER" id="PTHR47396:SF1">
    <property type="entry name" value="ATP-DEPENDENT HELICASE IRC3-RELATED"/>
    <property type="match status" value="1"/>
</dbReference>
<organism evidence="2 3">
    <name type="scientific">Idiomarina ramblicola</name>
    <dbReference type="NCBI Taxonomy" id="263724"/>
    <lineage>
        <taxon>Bacteria</taxon>
        <taxon>Pseudomonadati</taxon>
        <taxon>Pseudomonadota</taxon>
        <taxon>Gammaproteobacteria</taxon>
        <taxon>Alteromonadales</taxon>
        <taxon>Idiomarinaceae</taxon>
        <taxon>Idiomarina</taxon>
    </lineage>
</organism>
<keyword evidence="2" id="KW-0255">Endonuclease</keyword>
<dbReference type="AlphaFoldDB" id="A0A432Z193"/>
<dbReference type="InterPro" id="IPR027417">
    <property type="entry name" value="P-loop_NTPase"/>
</dbReference>
<sequence length="884" mass="101407">MEFKDYQNGVLDKLDYYIDKLKASKEQAEAFVEFQQARGQHATTSDYAKDAWDALVHERRIDFIQAKNGALKPAPYIARFDGLDRPIPNVCFKVPTGGGKTLLGSAAIERLQIDLFTKQTGMVLWVVPSDSIYRQTWKQLANREHPYRQILERASGGRVKMLEKNDPFTRRDVEENLCVMLLMLQSSARQSKETLRMFRDSGRFTSFFPTEDDSIANEQLLRSVRNLDCNDLSDFGWAEGVQPDSVSLKHSLGNVLRLVSPVIVVDEGHKAYSETARETLCGFNPRFILELSATPNPNGKLHSNVMVNVSGQALKDEQMIKLPINVVNDAKSDWKDTLSASCERLQELDKTAREFEAESGRYIRPIMLVRVERTGKDQRDKAFVHSEDAKEFLIKNLGVGESEIIIKTSEKDELGDIDLLSNTCPIRYIITKDALREGWDCPFAYVLTVLSKMTAKTAITQMIGRVLRQPHTKVTQLSSLDECYVYTYDQDVSVAVKSVKQGLEDEGMGDVASQVRESGGKGGQREVFREVIQRREKFRELPKVFLPKVLHADSNELSGFRLFDYERDVLGEIEWEDLSYVNVDNFELLEDKLERTITRIDYEASKSDQTKLDFTDTAHHEELKFEDGAQLDLPHLVRQLTDVIPNPWQAMRILKETLTVLHDKGVTEKALYINRLELVKEIKRDLKKQVTLVSEKIFKEKLEHSEITLRLFASDNDRLNWELAQTIEVNVADGDEVLRRKDNSDLERSLFEKVYKNGLNNLEKETAWYLDRKDSVYWWHRIAVNQAEYSLQGWQRKKVYPDLLVCVEEPNTGSFRFSILETKGEHLKGNDDTEYKRKLFELLTEHARTAVEAGELTIEAATGGMSFKMLMEDSWSQEIVSEVS</sequence>
<gene>
    <name evidence="2" type="ORF">CWI78_03840</name>
</gene>
<dbReference type="GO" id="GO:0016787">
    <property type="term" value="F:hydrolase activity"/>
    <property type="evidence" value="ECO:0007669"/>
    <property type="project" value="InterPro"/>
</dbReference>
<name>A0A432Z193_9GAMM</name>
<dbReference type="GO" id="GO:0005829">
    <property type="term" value="C:cytosol"/>
    <property type="evidence" value="ECO:0007669"/>
    <property type="project" value="TreeGrafter"/>
</dbReference>
<keyword evidence="2" id="KW-0540">Nuclease</keyword>
<dbReference type="SUPFAM" id="SSF52540">
    <property type="entry name" value="P-loop containing nucleoside triphosphate hydrolases"/>
    <property type="match status" value="2"/>
</dbReference>
<protein>
    <submittedName>
        <fullName evidence="2">Restriction endonuclease subunit R</fullName>
    </submittedName>
</protein>
<dbReference type="Gene3D" id="3.40.50.300">
    <property type="entry name" value="P-loop containing nucleotide triphosphate hydrolases"/>
    <property type="match status" value="2"/>
</dbReference>
<dbReference type="InterPro" id="IPR050742">
    <property type="entry name" value="Helicase_Restrict-Modif_Enz"/>
</dbReference>
<dbReference type="RefSeq" id="WP_126780445.1">
    <property type="nucleotide sequence ID" value="NZ_PIQC01000003.1"/>
</dbReference>
<feature type="domain" description="Helicase/UvrB N-terminal" evidence="1">
    <location>
        <begin position="89"/>
        <end position="296"/>
    </location>
</feature>
<dbReference type="GO" id="GO:0004519">
    <property type="term" value="F:endonuclease activity"/>
    <property type="evidence" value="ECO:0007669"/>
    <property type="project" value="UniProtKB-KW"/>
</dbReference>
<dbReference type="Proteomes" id="UP000288058">
    <property type="component" value="Unassembled WGS sequence"/>
</dbReference>
<dbReference type="OrthoDB" id="9804145at2"/>
<dbReference type="EMBL" id="PIQC01000003">
    <property type="protein sequence ID" value="RUO71656.1"/>
    <property type="molecule type" value="Genomic_DNA"/>
</dbReference>
<evidence type="ECO:0000259" key="1">
    <source>
        <dbReference type="Pfam" id="PF04851"/>
    </source>
</evidence>
<dbReference type="PANTHER" id="PTHR47396">
    <property type="entry name" value="TYPE I RESTRICTION ENZYME ECOKI R PROTEIN"/>
    <property type="match status" value="1"/>
</dbReference>